<feature type="active site" description="Tele-phosphohistidine intermediate" evidence="5">
    <location>
        <position position="75"/>
    </location>
</feature>
<keyword evidence="6" id="KW-0479">Metal-binding</keyword>
<dbReference type="Pfam" id="PF02255">
    <property type="entry name" value="PTS_IIA"/>
    <property type="match status" value="1"/>
</dbReference>
<reference evidence="8 9" key="1">
    <citation type="submission" date="2018-06" db="EMBL/GenBank/DDBJ databases">
        <authorList>
            <person name="Strepis N."/>
        </authorList>
    </citation>
    <scope>NUCLEOTIDE SEQUENCE [LARGE SCALE GENOMIC DNA]</scope>
    <source>
        <strain evidence="8">LUCI</strain>
    </source>
</reference>
<dbReference type="Proteomes" id="UP000277811">
    <property type="component" value="Unassembled WGS sequence"/>
</dbReference>
<dbReference type="EMBL" id="UPPP01000070">
    <property type="protein sequence ID" value="VBB06990.1"/>
    <property type="molecule type" value="Genomic_DNA"/>
</dbReference>
<proteinExistence type="predicted"/>
<keyword evidence="3 8" id="KW-0808">Transferase</keyword>
<dbReference type="SUPFAM" id="SSF46973">
    <property type="entry name" value="Enzyme IIa from lactose specific PTS, IIa-lac"/>
    <property type="match status" value="1"/>
</dbReference>
<dbReference type="InterPro" id="IPR036542">
    <property type="entry name" value="PTS_IIA_lac/cel_sf"/>
</dbReference>
<evidence type="ECO:0000256" key="1">
    <source>
        <dbReference type="ARBA" id="ARBA00022448"/>
    </source>
</evidence>
<organism evidence="8 9">
    <name type="scientific">Lucifera butyrica</name>
    <dbReference type="NCBI Taxonomy" id="1351585"/>
    <lineage>
        <taxon>Bacteria</taxon>
        <taxon>Bacillati</taxon>
        <taxon>Bacillota</taxon>
        <taxon>Negativicutes</taxon>
        <taxon>Veillonellales</taxon>
        <taxon>Veillonellaceae</taxon>
        <taxon>Lucifera</taxon>
    </lineage>
</organism>
<dbReference type="PIRSF" id="PIRSF000699">
    <property type="entry name" value="PTS_IILac_III"/>
    <property type="match status" value="1"/>
</dbReference>
<name>A0A498R7T5_9FIRM</name>
<dbReference type="CDD" id="cd00215">
    <property type="entry name" value="PTS_IIA_lac"/>
    <property type="match status" value="1"/>
</dbReference>
<dbReference type="AlphaFoldDB" id="A0A498R7T5"/>
<accession>A0A498R7T5</accession>
<evidence type="ECO:0000256" key="2">
    <source>
        <dbReference type="ARBA" id="ARBA00022597"/>
    </source>
</evidence>
<evidence type="ECO:0000256" key="5">
    <source>
        <dbReference type="PIRSR" id="PIRSR000699-1"/>
    </source>
</evidence>
<evidence type="ECO:0000256" key="7">
    <source>
        <dbReference type="PROSITE-ProRule" id="PRU00418"/>
    </source>
</evidence>
<comment type="cofactor">
    <cofactor evidence="6">
        <name>Mg(2+)</name>
        <dbReference type="ChEBI" id="CHEBI:18420"/>
    </cofactor>
    <text evidence="6">Binds 1 Mg(2+) ion per trimer.</text>
</comment>
<dbReference type="RefSeq" id="WP_122627939.1">
    <property type="nucleotide sequence ID" value="NZ_UPPP01000070.1"/>
</dbReference>
<evidence type="ECO:0000256" key="3">
    <source>
        <dbReference type="ARBA" id="ARBA00022679"/>
    </source>
</evidence>
<sequence>MELEQVVFQIILHAGDARNYAMEALRLARGKNFTAAGELMEKAKVELNKAHHVQTNLLQEEAGGKKPEVSLLLIHAQDHLMTTIVAKDLIEELILMLQER</sequence>
<dbReference type="GO" id="GO:0016740">
    <property type="term" value="F:transferase activity"/>
    <property type="evidence" value="ECO:0007669"/>
    <property type="project" value="UniProtKB-KW"/>
</dbReference>
<dbReference type="PROSITE" id="PS51095">
    <property type="entry name" value="PTS_EIIA_TYPE_3"/>
    <property type="match status" value="1"/>
</dbReference>
<keyword evidence="4" id="KW-0598">Phosphotransferase system</keyword>
<dbReference type="GO" id="GO:0046872">
    <property type="term" value="F:metal ion binding"/>
    <property type="evidence" value="ECO:0007669"/>
    <property type="project" value="UniProtKB-KW"/>
</dbReference>
<dbReference type="GO" id="GO:0009401">
    <property type="term" value="P:phosphoenolpyruvate-dependent sugar phosphotransferase system"/>
    <property type="evidence" value="ECO:0007669"/>
    <property type="project" value="UniProtKB-KW"/>
</dbReference>
<dbReference type="Gene3D" id="1.20.58.80">
    <property type="entry name" value="Phosphotransferase system, lactose/cellobiose-type IIA subunit"/>
    <property type="match status" value="1"/>
</dbReference>
<evidence type="ECO:0000256" key="4">
    <source>
        <dbReference type="ARBA" id="ARBA00022683"/>
    </source>
</evidence>
<evidence type="ECO:0000313" key="9">
    <source>
        <dbReference type="Proteomes" id="UP000277811"/>
    </source>
</evidence>
<evidence type="ECO:0000256" key="6">
    <source>
        <dbReference type="PIRSR" id="PIRSR000699-2"/>
    </source>
</evidence>
<keyword evidence="6" id="KW-0460">Magnesium</keyword>
<keyword evidence="9" id="KW-1185">Reference proteome</keyword>
<keyword evidence="1" id="KW-0813">Transport</keyword>
<feature type="binding site" evidence="6">
    <location>
        <position position="78"/>
    </location>
    <ligand>
        <name>Mg(2+)</name>
        <dbReference type="ChEBI" id="CHEBI:18420"/>
        <note>ligand shared between all trimeric partners</note>
    </ligand>
</feature>
<gene>
    <name evidence="8" type="ORF">LUCI_2234</name>
</gene>
<evidence type="ECO:0000313" key="8">
    <source>
        <dbReference type="EMBL" id="VBB06990.1"/>
    </source>
</evidence>
<dbReference type="PANTHER" id="PTHR34382">
    <property type="entry name" value="PTS SYSTEM N,N'-DIACETYLCHITOBIOSE-SPECIFIC EIIA COMPONENT"/>
    <property type="match status" value="1"/>
</dbReference>
<keyword evidence="2" id="KW-0762">Sugar transport</keyword>
<feature type="modified residue" description="Phosphohistidine; by HPr" evidence="7">
    <location>
        <position position="75"/>
    </location>
</feature>
<dbReference type="OrthoDB" id="350602at2"/>
<dbReference type="PANTHER" id="PTHR34382:SF7">
    <property type="entry name" value="PTS SYSTEM N,N'-DIACETYLCHITOBIOSE-SPECIFIC EIIA COMPONENT"/>
    <property type="match status" value="1"/>
</dbReference>
<protein>
    <submittedName>
        <fullName evidence="8">Phosphotransferase system lactose/cellobiose-specific iia subunit</fullName>
    </submittedName>
</protein>
<dbReference type="InterPro" id="IPR003188">
    <property type="entry name" value="PTS_IIA_lac/cel"/>
</dbReference>